<reference evidence="8 9" key="1">
    <citation type="submission" date="2022-02" db="EMBL/GenBank/DDBJ databases">
        <title>Shinella B3.7 sp. nov., isolated from Sediment (Zhairuo Island).</title>
        <authorList>
            <person name="Chen G."/>
        </authorList>
    </citation>
    <scope>NUCLEOTIDE SEQUENCE [LARGE SCALE GENOMIC DNA]</scope>
    <source>
        <strain evidence="8 9">B3.7</strain>
        <plasmid evidence="8">unnamed</plasmid>
    </source>
</reference>
<dbReference type="Pfam" id="PF01497">
    <property type="entry name" value="Peripla_BP_2"/>
    <property type="match status" value="1"/>
</dbReference>
<evidence type="ECO:0000313" key="9">
    <source>
        <dbReference type="Proteomes" id="UP001201844"/>
    </source>
</evidence>
<geneLocation type="plasmid" evidence="8">
    <name>unnamed</name>
</geneLocation>
<feature type="signal peptide" evidence="6">
    <location>
        <begin position="1"/>
        <end position="35"/>
    </location>
</feature>
<dbReference type="SUPFAM" id="SSF53807">
    <property type="entry name" value="Helical backbone' metal receptor"/>
    <property type="match status" value="1"/>
</dbReference>
<dbReference type="InterPro" id="IPR002491">
    <property type="entry name" value="ABC_transptr_periplasmic_BD"/>
</dbReference>
<evidence type="ECO:0000256" key="3">
    <source>
        <dbReference type="ARBA" id="ARBA00022448"/>
    </source>
</evidence>
<keyword evidence="9" id="KW-1185">Reference proteome</keyword>
<comment type="subcellular location">
    <subcellularLocation>
        <location evidence="1">Cell envelope</location>
    </subcellularLocation>
</comment>
<dbReference type="EMBL" id="JAKVIN010000008">
    <property type="protein sequence ID" value="MCJ8151074.1"/>
    <property type="molecule type" value="Genomic_DNA"/>
</dbReference>
<evidence type="ECO:0000256" key="2">
    <source>
        <dbReference type="ARBA" id="ARBA00008814"/>
    </source>
</evidence>
<keyword evidence="8" id="KW-0614">Plasmid</keyword>
<dbReference type="Gene3D" id="3.40.50.1980">
    <property type="entry name" value="Nitrogenase molybdenum iron protein domain"/>
    <property type="match status" value="2"/>
</dbReference>
<comment type="similarity">
    <text evidence="2">Belongs to the bacterial solute-binding protein 8 family.</text>
</comment>
<protein>
    <submittedName>
        <fullName evidence="8">Iron-siderophore ABC transporter substrate-binding protein</fullName>
    </submittedName>
</protein>
<dbReference type="Proteomes" id="UP001201844">
    <property type="component" value="Unassembled WGS sequence"/>
</dbReference>
<gene>
    <name evidence="8" type="ORF">MKI86_18160</name>
</gene>
<name>A0ABT0CRR5_9HYPH</name>
<keyword evidence="4" id="KW-0410">Iron transport</keyword>
<sequence>MRIFGQHPSIASGRRLVFPMVFAAALALASQPALSGSLEVVSSDSQMRTVSHQLGQARIPLHPQRVVTLHNIFAEALLVCTEVPVGTVEHGRKLPSHLADALKGAHVVGQQTTPDFETILSLQPDLILATATEHGHAYPLLNAIAPTLLVDEPKEDWREWFLATGRALGCASPVADAIASYDQRASEVKERLKIAHAGETVLVLRVREKDIRVYGGARRSGQVLFRDLGMEPHPLVPLEENNVTVSNEIIPQLTADHIFLMIEDAARMQGLQATTLWQSLPAVRNGHVYEVDIEPWNQSSGPISFGRIVDDVARLIADKQ</sequence>
<feature type="chain" id="PRO_5046662448" evidence="6">
    <location>
        <begin position="36"/>
        <end position="320"/>
    </location>
</feature>
<accession>A0ABT0CRR5</accession>
<proteinExistence type="inferred from homology"/>
<dbReference type="PANTHER" id="PTHR30532:SF21">
    <property type="entry name" value="SIDEROPHORE-BINDING LIPOPROTEIN YFIY-RELATED"/>
    <property type="match status" value="1"/>
</dbReference>
<keyword evidence="4" id="KW-0408">Iron</keyword>
<keyword evidence="5 6" id="KW-0732">Signal</keyword>
<keyword evidence="4" id="KW-0406">Ion transport</keyword>
<dbReference type="RefSeq" id="WP_241603771.1">
    <property type="nucleotide sequence ID" value="NZ_JAKVIN010000008.1"/>
</dbReference>
<evidence type="ECO:0000256" key="1">
    <source>
        <dbReference type="ARBA" id="ARBA00004196"/>
    </source>
</evidence>
<keyword evidence="3" id="KW-0813">Transport</keyword>
<dbReference type="InterPro" id="IPR051313">
    <property type="entry name" value="Bact_iron-sidero_bind"/>
</dbReference>
<dbReference type="CDD" id="cd01146">
    <property type="entry name" value="FhuD"/>
    <property type="match status" value="1"/>
</dbReference>
<evidence type="ECO:0000256" key="6">
    <source>
        <dbReference type="SAM" id="SignalP"/>
    </source>
</evidence>
<feature type="domain" description="Fe/B12 periplasmic-binding" evidence="7">
    <location>
        <begin position="65"/>
        <end position="320"/>
    </location>
</feature>
<evidence type="ECO:0000256" key="5">
    <source>
        <dbReference type="ARBA" id="ARBA00022729"/>
    </source>
</evidence>
<organism evidence="8 9">
    <name type="scientific">Shinella sedimenti</name>
    <dbReference type="NCBI Taxonomy" id="2919913"/>
    <lineage>
        <taxon>Bacteria</taxon>
        <taxon>Pseudomonadati</taxon>
        <taxon>Pseudomonadota</taxon>
        <taxon>Alphaproteobacteria</taxon>
        <taxon>Hyphomicrobiales</taxon>
        <taxon>Rhizobiaceae</taxon>
        <taxon>Shinella</taxon>
    </lineage>
</organism>
<dbReference type="PANTHER" id="PTHR30532">
    <property type="entry name" value="IRON III DICITRATE-BINDING PERIPLASMIC PROTEIN"/>
    <property type="match status" value="1"/>
</dbReference>
<evidence type="ECO:0000259" key="7">
    <source>
        <dbReference type="PROSITE" id="PS50983"/>
    </source>
</evidence>
<dbReference type="PROSITE" id="PS50983">
    <property type="entry name" value="FE_B12_PBP"/>
    <property type="match status" value="1"/>
</dbReference>
<evidence type="ECO:0000313" key="8">
    <source>
        <dbReference type="EMBL" id="MCJ8151074.1"/>
    </source>
</evidence>
<evidence type="ECO:0000256" key="4">
    <source>
        <dbReference type="ARBA" id="ARBA00022496"/>
    </source>
</evidence>
<comment type="caution">
    <text evidence="8">The sequence shown here is derived from an EMBL/GenBank/DDBJ whole genome shotgun (WGS) entry which is preliminary data.</text>
</comment>